<dbReference type="AlphaFoldDB" id="A0AAU9Y5G5"/>
<keyword evidence="3" id="KW-1185">Reference proteome</keyword>
<dbReference type="PROSITE" id="PS50017">
    <property type="entry name" value="DEATH_DOMAIN"/>
    <property type="match status" value="1"/>
</dbReference>
<dbReference type="CDD" id="cd01670">
    <property type="entry name" value="Death"/>
    <property type="match status" value="1"/>
</dbReference>
<dbReference type="Gene3D" id="1.10.533.10">
    <property type="entry name" value="Death Domain, Fas"/>
    <property type="match status" value="1"/>
</dbReference>
<evidence type="ECO:0000259" key="1">
    <source>
        <dbReference type="PROSITE" id="PS50017"/>
    </source>
</evidence>
<dbReference type="SUPFAM" id="SSF47986">
    <property type="entry name" value="DEATH domain"/>
    <property type="match status" value="1"/>
</dbReference>
<protein>
    <recommendedName>
        <fullName evidence="1">Death domain-containing protein</fullName>
    </recommendedName>
</protein>
<reference evidence="2 3" key="1">
    <citation type="submission" date="2022-05" db="EMBL/GenBank/DDBJ databases">
        <authorList>
            <consortium name="Genoscope - CEA"/>
            <person name="William W."/>
        </authorList>
    </citation>
    <scope>NUCLEOTIDE SEQUENCE [LARGE SCALE GENOMIC DNA]</scope>
</reference>
<sequence length="222" mass="24612">MGAVSQHNAFTCNTLAGNCQIQISAGNHLNAAHSLRDASQESDGKQVPFSQGNGYKSLVLPHKVSESLQLTSDAPKEVVDKLLHNLQLDDTSLKDPKPETEKWIRCLTRDAKNHGRTDVVKFLREIMPAGTAGPMLPDTLPVQNIPNTQLKELTIDLSGRDDWELFAEKLGLTPAEIRFLDKRTMNQVLEVLIFAREKYLITVGDLYDVLKDCGLPIIADIL</sequence>
<organism evidence="2 3">
    <name type="scientific">Pocillopora meandrina</name>
    <dbReference type="NCBI Taxonomy" id="46732"/>
    <lineage>
        <taxon>Eukaryota</taxon>
        <taxon>Metazoa</taxon>
        <taxon>Cnidaria</taxon>
        <taxon>Anthozoa</taxon>
        <taxon>Hexacorallia</taxon>
        <taxon>Scleractinia</taxon>
        <taxon>Astrocoeniina</taxon>
        <taxon>Pocilloporidae</taxon>
        <taxon>Pocillopora</taxon>
    </lineage>
</organism>
<evidence type="ECO:0000313" key="3">
    <source>
        <dbReference type="Proteomes" id="UP001159428"/>
    </source>
</evidence>
<dbReference type="Proteomes" id="UP001159428">
    <property type="component" value="Unassembled WGS sequence"/>
</dbReference>
<dbReference type="GO" id="GO:0007165">
    <property type="term" value="P:signal transduction"/>
    <property type="evidence" value="ECO:0007669"/>
    <property type="project" value="InterPro"/>
</dbReference>
<comment type="caution">
    <text evidence="2">The sequence shown here is derived from an EMBL/GenBank/DDBJ whole genome shotgun (WGS) entry which is preliminary data.</text>
</comment>
<feature type="domain" description="Death" evidence="1">
    <location>
        <begin position="162"/>
        <end position="222"/>
    </location>
</feature>
<dbReference type="EMBL" id="CALNXJ010000135">
    <property type="protein sequence ID" value="CAH3166458.1"/>
    <property type="molecule type" value="Genomic_DNA"/>
</dbReference>
<accession>A0AAU9Y5G5</accession>
<dbReference type="InterPro" id="IPR011029">
    <property type="entry name" value="DEATH-like_dom_sf"/>
</dbReference>
<proteinExistence type="predicted"/>
<evidence type="ECO:0000313" key="2">
    <source>
        <dbReference type="EMBL" id="CAH3166458.1"/>
    </source>
</evidence>
<dbReference type="Pfam" id="PF00531">
    <property type="entry name" value="Death"/>
    <property type="match status" value="1"/>
</dbReference>
<name>A0AAU9Y5G5_9CNID</name>
<dbReference type="InterPro" id="IPR000488">
    <property type="entry name" value="Death_dom"/>
</dbReference>
<gene>
    <name evidence="2" type="ORF">PMEA_00005311</name>
</gene>